<evidence type="ECO:0000256" key="5">
    <source>
        <dbReference type="ARBA" id="ARBA00023125"/>
    </source>
</evidence>
<dbReference type="GO" id="GO:0016779">
    <property type="term" value="F:nucleotidyltransferase activity"/>
    <property type="evidence" value="ECO:0007669"/>
    <property type="project" value="UniProtKB-UniRule"/>
</dbReference>
<comment type="caution">
    <text evidence="6">Lacks conserved residue(s) required for the propagation of feature annotation.</text>
</comment>
<dbReference type="Proteomes" id="UP000321479">
    <property type="component" value="Chromosome"/>
</dbReference>
<feature type="domain" description="DarT" evidence="7">
    <location>
        <begin position="7"/>
        <end position="211"/>
    </location>
</feature>
<dbReference type="RefSeq" id="WP_147030565.1">
    <property type="nucleotide sequence ID" value="NZ_CP042436.1"/>
</dbReference>
<comment type="catalytic activity">
    <reaction evidence="6">
        <text>a thymidine in DNA + NAD(+) = an N-(ADP-alpha-D-ribosyl)-thymidine in DNA + nicotinamide + H(+)</text>
        <dbReference type="Rhea" id="RHEA:71651"/>
        <dbReference type="Rhea" id="RHEA-COMP:13556"/>
        <dbReference type="Rhea" id="RHEA-COMP:18051"/>
        <dbReference type="ChEBI" id="CHEBI:15378"/>
        <dbReference type="ChEBI" id="CHEBI:17154"/>
        <dbReference type="ChEBI" id="CHEBI:57540"/>
        <dbReference type="ChEBI" id="CHEBI:137386"/>
        <dbReference type="ChEBI" id="CHEBI:191199"/>
    </reaction>
</comment>
<feature type="binding site" evidence="6">
    <location>
        <begin position="11"/>
        <end position="13"/>
    </location>
    <ligand>
        <name>NAD(+)</name>
        <dbReference type="ChEBI" id="CHEBI:57540"/>
    </ligand>
</feature>
<evidence type="ECO:0000259" key="7">
    <source>
        <dbReference type="PROSITE" id="PS52018"/>
    </source>
</evidence>
<keyword evidence="2 6" id="KW-0328">Glycosyltransferase</keyword>
<keyword evidence="1 6" id="KW-1277">Toxin-antitoxin system</keyword>
<evidence type="ECO:0000256" key="4">
    <source>
        <dbReference type="ARBA" id="ARBA00022695"/>
    </source>
</evidence>
<proteinExistence type="inferred from homology"/>
<keyword evidence="4 6" id="KW-0548">Nucleotidyltransferase</keyword>
<dbReference type="KEGG" id="mgin:FRZ54_05090"/>
<organism evidence="8 9">
    <name type="scientific">Mucilaginibacter ginsenosidivorans</name>
    <dbReference type="NCBI Taxonomy" id="398053"/>
    <lineage>
        <taxon>Bacteria</taxon>
        <taxon>Pseudomonadati</taxon>
        <taxon>Bacteroidota</taxon>
        <taxon>Sphingobacteriia</taxon>
        <taxon>Sphingobacteriales</taxon>
        <taxon>Sphingobacteriaceae</taxon>
        <taxon>Mucilaginibacter</taxon>
    </lineage>
</organism>
<evidence type="ECO:0000313" key="9">
    <source>
        <dbReference type="Proteomes" id="UP000321479"/>
    </source>
</evidence>
<dbReference type="GO" id="GO:0003677">
    <property type="term" value="F:DNA binding"/>
    <property type="evidence" value="ECO:0007669"/>
    <property type="project" value="UniProtKB-UniRule"/>
</dbReference>
<reference evidence="8 9" key="1">
    <citation type="journal article" date="2017" name="Curr. Microbiol.">
        <title>Mucilaginibacter ginsenosidivorans sp. nov., Isolated from Soil of Ginseng Field.</title>
        <authorList>
            <person name="Kim M.M."/>
            <person name="Siddiqi M.Z."/>
            <person name="Im W.T."/>
        </authorList>
    </citation>
    <scope>NUCLEOTIDE SEQUENCE [LARGE SCALE GENOMIC DNA]</scope>
    <source>
        <strain evidence="8 9">Gsoil 3017</strain>
    </source>
</reference>
<evidence type="ECO:0000313" key="8">
    <source>
        <dbReference type="EMBL" id="QEC61988.1"/>
    </source>
</evidence>
<evidence type="ECO:0000256" key="1">
    <source>
        <dbReference type="ARBA" id="ARBA00022649"/>
    </source>
</evidence>
<dbReference type="EMBL" id="CP042436">
    <property type="protein sequence ID" value="QEC61988.1"/>
    <property type="molecule type" value="Genomic_DNA"/>
</dbReference>
<dbReference type="Pfam" id="PF14487">
    <property type="entry name" value="DarT"/>
    <property type="match status" value="1"/>
</dbReference>
<evidence type="ECO:0000256" key="2">
    <source>
        <dbReference type="ARBA" id="ARBA00022676"/>
    </source>
</evidence>
<keyword evidence="9" id="KW-1185">Reference proteome</keyword>
<feature type="active site" evidence="6">
    <location>
        <position position="164"/>
    </location>
</feature>
<evidence type="ECO:0000256" key="6">
    <source>
        <dbReference type="PROSITE-ProRule" id="PRU01362"/>
    </source>
</evidence>
<keyword evidence="3 6" id="KW-0808">Transferase</keyword>
<keyword evidence="5 6" id="KW-0238">DNA-binding</keyword>
<feature type="active site" description="Proton acceptor" evidence="6">
    <location>
        <position position="50"/>
    </location>
</feature>
<dbReference type="InterPro" id="IPR029494">
    <property type="entry name" value="DarT"/>
</dbReference>
<evidence type="ECO:0000256" key="3">
    <source>
        <dbReference type="ARBA" id="ARBA00022679"/>
    </source>
</evidence>
<sequence length="212" mass="24643">MINKNRTFCYRITHRDNLSHILNYGLLNKNHANADPGFVAIGNPEIIDVRSTTQINLAGYGFIGEYVPFYFTPRSIMLYNIITGYYAPKVPRRSKEEIIVVRCLIETLVLQDRWFFTDGQANDEETTHFADINHLNEIDWSCIQNSNFSKSDGDYDRQRRYQAEFLVYESVPVTCIESICVYSDNMLAWAQNKVNDAGKMIPVHINKPYFFD</sequence>
<accession>A0A5B8USX7</accession>
<dbReference type="OrthoDB" id="9813972at2"/>
<gene>
    <name evidence="8" type="ORF">FRZ54_05090</name>
</gene>
<dbReference type="PROSITE" id="PS52018">
    <property type="entry name" value="DART"/>
    <property type="match status" value="1"/>
</dbReference>
<feature type="binding site" evidence="6">
    <location>
        <position position="50"/>
    </location>
    <ligand>
        <name>NAD(+)</name>
        <dbReference type="ChEBI" id="CHEBI:57540"/>
    </ligand>
</feature>
<dbReference type="GO" id="GO:0016757">
    <property type="term" value="F:glycosyltransferase activity"/>
    <property type="evidence" value="ECO:0007669"/>
    <property type="project" value="UniProtKB-UniRule"/>
</dbReference>
<name>A0A5B8USX7_9SPHI</name>
<protein>
    <submittedName>
        <fullName evidence="8">DUF4433 domain-containing protein</fullName>
    </submittedName>
</protein>
<dbReference type="AlphaFoldDB" id="A0A5B8USX7"/>
<comment type="similarity">
    <text evidence="6">Belongs to the DarT ADP-ribosyltransferase family.</text>
</comment>